<feature type="transmembrane region" description="Helical" evidence="1">
    <location>
        <begin position="12"/>
        <end position="30"/>
    </location>
</feature>
<dbReference type="InterPro" id="IPR002881">
    <property type="entry name" value="DUF58"/>
</dbReference>
<evidence type="ECO:0000313" key="4">
    <source>
        <dbReference type="Proteomes" id="UP000276770"/>
    </source>
</evidence>
<comment type="caution">
    <text evidence="3">The sequence shown here is derived from an EMBL/GenBank/DDBJ whole genome shotgun (WGS) entry which is preliminary data.</text>
</comment>
<dbReference type="Pfam" id="PF01882">
    <property type="entry name" value="DUF58"/>
    <property type="match status" value="1"/>
</dbReference>
<evidence type="ECO:0000313" key="3">
    <source>
        <dbReference type="EMBL" id="RLQ91149.1"/>
    </source>
</evidence>
<dbReference type="PANTHER" id="PTHR34351:SF2">
    <property type="entry name" value="DUF58 DOMAIN-CONTAINING PROTEIN"/>
    <property type="match status" value="1"/>
</dbReference>
<reference evidence="3 4" key="1">
    <citation type="submission" date="2018-10" db="EMBL/GenBank/DDBJ databases">
        <title>Falsibacillus sp. genome draft.</title>
        <authorList>
            <person name="Shi S."/>
        </authorList>
    </citation>
    <scope>NUCLEOTIDE SEQUENCE [LARGE SCALE GENOMIC DNA]</scope>
    <source>
        <strain evidence="3 4">GY 10110</strain>
    </source>
</reference>
<gene>
    <name evidence="3" type="ORF">D9X91_20890</name>
</gene>
<sequence>MKRTWQWIKSLFKTILLFVFLGLAFSYSMFQGGFVSWFLFYSFLPFGVYSVLLAFYPLADIEVERMMDKHGDLRSGDSLTVTIHLKRRIPFPLFFLVVEDVMPESLQYAFPKSDRKIVLFPGFKRESKFVYTIKEIPRGEHFLTNVRLKTADAIGLIEKEAFIKSKAEILVYPAYIDMMYRSLESRYDQGMTSSKVKLQKDTSMVSGIREYQPGDRVSWVHWKATAKTNTIMTKEFEEKESHDVLIVLDRSPSESFELMVKFTASITRAILRRNAQVGMISMGKDPTSFPIRGGDYQRQQLFYHLAKVAGDSPFPLEKVLTEEVSYFQQAVTMIVITSKLTQEVIESASSHAKRRGVVALFVIRSQNQPLSPEELNWREMASARGIWVRALLENEFVDAFKEVKRA</sequence>
<dbReference type="RefSeq" id="WP_121682596.1">
    <property type="nucleotide sequence ID" value="NZ_RCVZ01000023.1"/>
</dbReference>
<protein>
    <submittedName>
        <fullName evidence="3">DUF58 domain-containing protein</fullName>
    </submittedName>
</protein>
<dbReference type="PANTHER" id="PTHR34351">
    <property type="entry name" value="SLR1927 PROTEIN-RELATED"/>
    <property type="match status" value="1"/>
</dbReference>
<keyword evidence="1" id="KW-0812">Transmembrane</keyword>
<name>A0A3L7JM43_9BACI</name>
<feature type="domain" description="DUF58" evidence="2">
    <location>
        <begin position="208"/>
        <end position="370"/>
    </location>
</feature>
<keyword evidence="1" id="KW-1133">Transmembrane helix</keyword>
<dbReference type="OrthoDB" id="140416at2"/>
<feature type="transmembrane region" description="Helical" evidence="1">
    <location>
        <begin position="36"/>
        <end position="59"/>
    </location>
</feature>
<evidence type="ECO:0000259" key="2">
    <source>
        <dbReference type="Pfam" id="PF01882"/>
    </source>
</evidence>
<keyword evidence="4" id="KW-1185">Reference proteome</keyword>
<organism evidence="3 4">
    <name type="scientific">Falsibacillus albus</name>
    <dbReference type="NCBI Taxonomy" id="2478915"/>
    <lineage>
        <taxon>Bacteria</taxon>
        <taxon>Bacillati</taxon>
        <taxon>Bacillota</taxon>
        <taxon>Bacilli</taxon>
        <taxon>Bacillales</taxon>
        <taxon>Bacillaceae</taxon>
        <taxon>Falsibacillus</taxon>
    </lineage>
</organism>
<evidence type="ECO:0000256" key="1">
    <source>
        <dbReference type="SAM" id="Phobius"/>
    </source>
</evidence>
<accession>A0A3L7JM43</accession>
<keyword evidence="1" id="KW-0472">Membrane</keyword>
<proteinExistence type="predicted"/>
<dbReference type="Proteomes" id="UP000276770">
    <property type="component" value="Unassembled WGS sequence"/>
</dbReference>
<dbReference type="EMBL" id="RCVZ01000023">
    <property type="protein sequence ID" value="RLQ91149.1"/>
    <property type="molecule type" value="Genomic_DNA"/>
</dbReference>
<dbReference type="AlphaFoldDB" id="A0A3L7JM43"/>